<dbReference type="AlphaFoldDB" id="A0A7S3DA62"/>
<gene>
    <name evidence="1" type="ORF">PBIL07802_LOCUS13605</name>
</gene>
<dbReference type="EMBL" id="HBIB01021015">
    <property type="protein sequence ID" value="CAE0251396.1"/>
    <property type="molecule type" value="Transcribed_RNA"/>
</dbReference>
<sequence length="105" mass="11329">MSVRFEDAQSTKLVQEPIDPTNVFRKAQSKSSNIFGFGTGGGMETEYRKQYSPPVSFLGFCAVNNLVDLNSAAQSSPTRKGEYAFGMATEVLGSMFPTSGTGGWK</sequence>
<reference evidence="1" key="1">
    <citation type="submission" date="2021-01" db="EMBL/GenBank/DDBJ databases">
        <authorList>
            <person name="Corre E."/>
            <person name="Pelletier E."/>
            <person name="Niang G."/>
            <person name="Scheremetjew M."/>
            <person name="Finn R."/>
            <person name="Kale V."/>
            <person name="Holt S."/>
            <person name="Cochrane G."/>
            <person name="Meng A."/>
            <person name="Brown T."/>
            <person name="Cohen L."/>
        </authorList>
    </citation>
    <scope>NUCLEOTIDE SEQUENCE</scope>
    <source>
        <strain evidence="1">NIES-2562</strain>
    </source>
</reference>
<proteinExistence type="predicted"/>
<accession>A0A7S3DA62</accession>
<organism evidence="1">
    <name type="scientific">Palpitomonas bilix</name>
    <dbReference type="NCBI Taxonomy" id="652834"/>
    <lineage>
        <taxon>Eukaryota</taxon>
        <taxon>Eukaryota incertae sedis</taxon>
    </lineage>
</organism>
<protein>
    <submittedName>
        <fullName evidence="1">Uncharacterized protein</fullName>
    </submittedName>
</protein>
<evidence type="ECO:0000313" key="1">
    <source>
        <dbReference type="EMBL" id="CAE0251396.1"/>
    </source>
</evidence>
<name>A0A7S3DA62_9EUKA</name>